<protein>
    <submittedName>
        <fullName evidence="2">Complex I NDUFA9 subunit family protein</fullName>
    </submittedName>
</protein>
<keyword evidence="3" id="KW-1185">Reference proteome</keyword>
<comment type="caution">
    <text evidence="2">The sequence shown here is derived from an EMBL/GenBank/DDBJ whole genome shotgun (WGS) entry which is preliminary data.</text>
</comment>
<dbReference type="Pfam" id="PF01370">
    <property type="entry name" value="Epimerase"/>
    <property type="match status" value="1"/>
</dbReference>
<dbReference type="Gene3D" id="3.40.50.720">
    <property type="entry name" value="NAD(P)-binding Rossmann-like Domain"/>
    <property type="match status" value="1"/>
</dbReference>
<proteinExistence type="predicted"/>
<dbReference type="CDD" id="cd05271">
    <property type="entry name" value="NDUFA9_like_SDR_a"/>
    <property type="match status" value="1"/>
</dbReference>
<organism evidence="2 3">
    <name type="scientific">Crenobacter cavernae</name>
    <dbReference type="NCBI Taxonomy" id="2290923"/>
    <lineage>
        <taxon>Bacteria</taxon>
        <taxon>Pseudomonadati</taxon>
        <taxon>Pseudomonadota</taxon>
        <taxon>Betaproteobacteria</taxon>
        <taxon>Neisseriales</taxon>
        <taxon>Neisseriaceae</taxon>
        <taxon>Crenobacter</taxon>
    </lineage>
</organism>
<gene>
    <name evidence="2" type="ORF">EBB06_13725</name>
</gene>
<evidence type="ECO:0000313" key="2">
    <source>
        <dbReference type="EMBL" id="RXZ42103.1"/>
    </source>
</evidence>
<dbReference type="PANTHER" id="PTHR12126">
    <property type="entry name" value="NADH-UBIQUINONE OXIDOREDUCTASE 39 KDA SUBUNIT-RELATED"/>
    <property type="match status" value="1"/>
</dbReference>
<dbReference type="InterPro" id="IPR051207">
    <property type="entry name" value="ComplexI_NDUFA9_subunit"/>
</dbReference>
<sequence>MGAGRRARPAFGDAARGLASGRDAAIAERRGRKGRRGRAMKVFVTGAGFIGARLIAALKARGHEVDSPARREKGGAREFDLAYPEPDAWERRLQGVDVVVNTVGAFRGDLEAVHHSGPAALFAAAGRAGVGRAVQLSALGAAVDAPQLFLASKGRGDAALGRFGGEARVLRPSLVFGPGGASSRMMLKLARLPLWPLPEGGRQRLQPVHVDDVVDALVRFAEGQGGQGATIAAVGPREMSLADYLQTLRRGSSAKALELPAALVDTVAALAERWPNSLLTRDSLAMLSAGSVADAAPFSRLLGRAPRDPATFQDGEPR</sequence>
<accession>A0ABY0F9F0</accession>
<dbReference type="EMBL" id="REGR01000015">
    <property type="protein sequence ID" value="RXZ42103.1"/>
    <property type="molecule type" value="Genomic_DNA"/>
</dbReference>
<dbReference type="Proteomes" id="UP000290682">
    <property type="component" value="Unassembled WGS sequence"/>
</dbReference>
<dbReference type="SUPFAM" id="SSF51735">
    <property type="entry name" value="NAD(P)-binding Rossmann-fold domains"/>
    <property type="match status" value="1"/>
</dbReference>
<dbReference type="PANTHER" id="PTHR12126:SF11">
    <property type="entry name" value="NADH DEHYDROGENASE [UBIQUINONE] 1 ALPHA SUBCOMPLEX SUBUNIT 9, MITOCHONDRIAL"/>
    <property type="match status" value="1"/>
</dbReference>
<evidence type="ECO:0000313" key="3">
    <source>
        <dbReference type="Proteomes" id="UP000290682"/>
    </source>
</evidence>
<dbReference type="InterPro" id="IPR036291">
    <property type="entry name" value="NAD(P)-bd_dom_sf"/>
</dbReference>
<feature type="domain" description="NAD-dependent epimerase/dehydratase" evidence="1">
    <location>
        <begin position="42"/>
        <end position="138"/>
    </location>
</feature>
<reference evidence="2 3" key="1">
    <citation type="submission" date="2018-10" db="EMBL/GenBank/DDBJ databases">
        <title>Draft genome of Fastidiocella sp. strain 375T, a bacterium isolated from a karstic cave dripping water.</title>
        <authorList>
            <person name="Coelho C."/>
            <person name="Verissimo A."/>
            <person name="Tiago I."/>
        </authorList>
    </citation>
    <scope>NUCLEOTIDE SEQUENCE [LARGE SCALE GENOMIC DNA]</scope>
    <source>
        <strain evidence="2 3">CAVE-375</strain>
    </source>
</reference>
<dbReference type="InterPro" id="IPR001509">
    <property type="entry name" value="Epimerase_deHydtase"/>
</dbReference>
<name>A0ABY0F9F0_9NEIS</name>
<evidence type="ECO:0000259" key="1">
    <source>
        <dbReference type="Pfam" id="PF01370"/>
    </source>
</evidence>